<keyword evidence="7" id="KW-0472">Membrane</keyword>
<accession>A0A9P0KBV3</accession>
<dbReference type="GO" id="GO:0005737">
    <property type="term" value="C:cytoplasm"/>
    <property type="evidence" value="ECO:0007669"/>
    <property type="project" value="TreeGrafter"/>
</dbReference>
<dbReference type="EMBL" id="CAKOFQ010006765">
    <property type="protein sequence ID" value="CAH1969490.1"/>
    <property type="molecule type" value="Genomic_DNA"/>
</dbReference>
<dbReference type="GO" id="GO:0008395">
    <property type="term" value="F:steroid hydroxylase activity"/>
    <property type="evidence" value="ECO:0007669"/>
    <property type="project" value="TreeGrafter"/>
</dbReference>
<dbReference type="GO" id="GO:0006082">
    <property type="term" value="P:organic acid metabolic process"/>
    <property type="evidence" value="ECO:0007669"/>
    <property type="project" value="TreeGrafter"/>
</dbReference>
<name>A0A9P0KBV3_ACAOB</name>
<evidence type="ECO:0000256" key="2">
    <source>
        <dbReference type="ARBA" id="ARBA00022723"/>
    </source>
</evidence>
<keyword evidence="2 5" id="KW-0479">Metal-binding</keyword>
<keyword evidence="7" id="KW-1133">Transmembrane helix</keyword>
<evidence type="ECO:0000313" key="8">
    <source>
        <dbReference type="EMBL" id="CAH1969490.1"/>
    </source>
</evidence>
<dbReference type="Pfam" id="PF00067">
    <property type="entry name" value="p450"/>
    <property type="match status" value="1"/>
</dbReference>
<dbReference type="InterPro" id="IPR050182">
    <property type="entry name" value="Cytochrome_P450_fam2"/>
</dbReference>
<dbReference type="GO" id="GO:0006805">
    <property type="term" value="P:xenobiotic metabolic process"/>
    <property type="evidence" value="ECO:0007669"/>
    <property type="project" value="TreeGrafter"/>
</dbReference>
<dbReference type="PRINTS" id="PR00463">
    <property type="entry name" value="EP450I"/>
</dbReference>
<dbReference type="InterPro" id="IPR001128">
    <property type="entry name" value="Cyt_P450"/>
</dbReference>
<comment type="similarity">
    <text evidence="1 6">Belongs to the cytochrome P450 family.</text>
</comment>
<evidence type="ECO:0000256" key="1">
    <source>
        <dbReference type="ARBA" id="ARBA00010617"/>
    </source>
</evidence>
<dbReference type="InterPro" id="IPR017972">
    <property type="entry name" value="Cyt_P450_CS"/>
</dbReference>
<dbReference type="GO" id="GO:0020037">
    <property type="term" value="F:heme binding"/>
    <property type="evidence" value="ECO:0007669"/>
    <property type="project" value="InterPro"/>
</dbReference>
<proteinExistence type="inferred from homology"/>
<comment type="cofactor">
    <cofactor evidence="5">
        <name>heme</name>
        <dbReference type="ChEBI" id="CHEBI:30413"/>
    </cofactor>
</comment>
<evidence type="ECO:0000256" key="5">
    <source>
        <dbReference type="PIRSR" id="PIRSR602401-1"/>
    </source>
</evidence>
<evidence type="ECO:0000256" key="3">
    <source>
        <dbReference type="ARBA" id="ARBA00023004"/>
    </source>
</evidence>
<keyword evidence="9" id="KW-1185">Reference proteome</keyword>
<reference evidence="8" key="1">
    <citation type="submission" date="2022-03" db="EMBL/GenBank/DDBJ databases">
        <authorList>
            <person name="Sayadi A."/>
        </authorList>
    </citation>
    <scope>NUCLEOTIDE SEQUENCE</scope>
</reference>
<dbReference type="InterPro" id="IPR002401">
    <property type="entry name" value="Cyt_P450_E_grp-I"/>
</dbReference>
<gene>
    <name evidence="8" type="ORF">ACAOBT_LOCUS8443</name>
</gene>
<keyword evidence="3 5" id="KW-0408">Iron</keyword>
<dbReference type="SUPFAM" id="SSF48264">
    <property type="entry name" value="Cytochrome P450"/>
    <property type="match status" value="1"/>
</dbReference>
<dbReference type="Proteomes" id="UP001152888">
    <property type="component" value="Unassembled WGS sequence"/>
</dbReference>
<evidence type="ECO:0000256" key="4">
    <source>
        <dbReference type="ARBA" id="ARBA00023033"/>
    </source>
</evidence>
<dbReference type="PRINTS" id="PR00385">
    <property type="entry name" value="P450"/>
</dbReference>
<keyword evidence="4 6" id="KW-0503">Monooxygenase</keyword>
<dbReference type="PANTHER" id="PTHR24300:SF413">
    <property type="entry name" value="CYTOCHROME P450 18A1"/>
    <property type="match status" value="1"/>
</dbReference>
<dbReference type="FunFam" id="1.10.630.10:FF:000070">
    <property type="entry name" value="cytochrome P450 18a1"/>
    <property type="match status" value="1"/>
</dbReference>
<feature type="binding site" description="axial binding residue" evidence="5">
    <location>
        <position position="461"/>
    </location>
    <ligand>
        <name>heme</name>
        <dbReference type="ChEBI" id="CHEBI:30413"/>
    </ligand>
    <ligandPart>
        <name>Fe</name>
        <dbReference type="ChEBI" id="CHEBI:18248"/>
    </ligandPart>
</feature>
<evidence type="ECO:0008006" key="10">
    <source>
        <dbReference type="Google" id="ProtNLM"/>
    </source>
</evidence>
<organism evidence="8 9">
    <name type="scientific">Acanthoscelides obtectus</name>
    <name type="common">Bean weevil</name>
    <name type="synonym">Bruchus obtectus</name>
    <dbReference type="NCBI Taxonomy" id="200917"/>
    <lineage>
        <taxon>Eukaryota</taxon>
        <taxon>Metazoa</taxon>
        <taxon>Ecdysozoa</taxon>
        <taxon>Arthropoda</taxon>
        <taxon>Hexapoda</taxon>
        <taxon>Insecta</taxon>
        <taxon>Pterygota</taxon>
        <taxon>Neoptera</taxon>
        <taxon>Endopterygota</taxon>
        <taxon>Coleoptera</taxon>
        <taxon>Polyphaga</taxon>
        <taxon>Cucujiformia</taxon>
        <taxon>Chrysomeloidea</taxon>
        <taxon>Chrysomelidae</taxon>
        <taxon>Bruchinae</taxon>
        <taxon>Bruchini</taxon>
        <taxon>Acanthoscelides</taxon>
    </lineage>
</organism>
<dbReference type="PANTHER" id="PTHR24300">
    <property type="entry name" value="CYTOCHROME P450 508A4-RELATED"/>
    <property type="match status" value="1"/>
</dbReference>
<comment type="caution">
    <text evidence="8">The sequence shown here is derived from an EMBL/GenBank/DDBJ whole genome shotgun (WGS) entry which is preliminary data.</text>
</comment>
<sequence length="539" mass="61426">MLSTELYSVVVWRSALIDGLILTRVMLVFVSVLLLVRALQIFREAISLPPGPWGLPVLGSLPFLKGDLHLHYRDLTRKYGSVISTRLGSQLIVVLSDYKMIRDLFRKEEFTGRPTTEFSSILGDYGVINVAGKLWKDQRRFLHDGLRHFGMSYVGTRKQQMEKRIMNEVEEFLNVLRQKGDDAVDLNPVFAVSISNVICDVLMSVRFSHTDAKFIRFMNLIDEGFKLFGSLEAALFIPFLRHLPGYAATLQKFAKNREEMAKFLQETIDEHKKTFNSEHLRDLLDTYLYEIQKANAEGNGHDLFGGRDHDRQMQQIMGDLFSAGMETIKSTLRWAVLFMLYHPDRAKAVQEELDQVVGRTRLPKLEDIAYLPTTESTILEVLRISSIVPMGTTHAPIRDVKLNGFHLPQHAQIIPLLHAVHMDPTLWNDPDTFNPSRFINAEGKVCKPDYFLPFGVGRRMCLGEVLARMELFLFFSSLLHCFDLSVPEGEKLPTRRGIAGVTLSPSTFRVTLRERPLIRGSRTRDDSMSTEVSSCVTAF</sequence>
<protein>
    <recommendedName>
        <fullName evidence="10">Cytochrome P450 18a1</fullName>
    </recommendedName>
</protein>
<dbReference type="OrthoDB" id="1055148at2759"/>
<keyword evidence="7" id="KW-0812">Transmembrane</keyword>
<keyword evidence="6" id="KW-0560">Oxidoreductase</keyword>
<dbReference type="InterPro" id="IPR036396">
    <property type="entry name" value="Cyt_P450_sf"/>
</dbReference>
<evidence type="ECO:0000256" key="7">
    <source>
        <dbReference type="SAM" id="Phobius"/>
    </source>
</evidence>
<feature type="transmembrane region" description="Helical" evidence="7">
    <location>
        <begin position="20"/>
        <end position="39"/>
    </location>
</feature>
<dbReference type="GO" id="GO:0005506">
    <property type="term" value="F:iron ion binding"/>
    <property type="evidence" value="ECO:0007669"/>
    <property type="project" value="InterPro"/>
</dbReference>
<dbReference type="PROSITE" id="PS00086">
    <property type="entry name" value="CYTOCHROME_P450"/>
    <property type="match status" value="1"/>
</dbReference>
<dbReference type="Gene3D" id="1.10.630.10">
    <property type="entry name" value="Cytochrome P450"/>
    <property type="match status" value="1"/>
</dbReference>
<evidence type="ECO:0000256" key="6">
    <source>
        <dbReference type="RuleBase" id="RU000461"/>
    </source>
</evidence>
<keyword evidence="5 6" id="KW-0349">Heme</keyword>
<dbReference type="GO" id="GO:0016712">
    <property type="term" value="F:oxidoreductase activity, acting on paired donors, with incorporation or reduction of molecular oxygen, reduced flavin or flavoprotein as one donor, and incorporation of one atom of oxygen"/>
    <property type="evidence" value="ECO:0007669"/>
    <property type="project" value="TreeGrafter"/>
</dbReference>
<dbReference type="AlphaFoldDB" id="A0A9P0KBV3"/>
<evidence type="ECO:0000313" key="9">
    <source>
        <dbReference type="Proteomes" id="UP001152888"/>
    </source>
</evidence>